<evidence type="ECO:0000313" key="5">
    <source>
        <dbReference type="EMBL" id="KAB8075404.1"/>
    </source>
</evidence>
<feature type="compositionally biased region" description="Low complexity" evidence="3">
    <location>
        <begin position="643"/>
        <end position="683"/>
    </location>
</feature>
<evidence type="ECO:0000259" key="4">
    <source>
        <dbReference type="Pfam" id="PF13934"/>
    </source>
</evidence>
<dbReference type="PANTHER" id="PTHR21099">
    <property type="entry name" value="RAD201"/>
    <property type="match status" value="1"/>
</dbReference>
<evidence type="ECO:0000313" key="6">
    <source>
        <dbReference type="Proteomes" id="UP000326565"/>
    </source>
</evidence>
<dbReference type="Proteomes" id="UP000326565">
    <property type="component" value="Unassembled WGS sequence"/>
</dbReference>
<dbReference type="Pfam" id="PF13934">
    <property type="entry name" value="ELYS"/>
    <property type="match status" value="1"/>
</dbReference>
<reference evidence="5 6" key="1">
    <citation type="submission" date="2019-04" db="EMBL/GenBank/DDBJ databases">
        <title>Friends and foes A comparative genomics study of 23 Aspergillus species from section Flavi.</title>
        <authorList>
            <consortium name="DOE Joint Genome Institute"/>
            <person name="Kjaerbolling I."/>
            <person name="Vesth T."/>
            <person name="Frisvad J.C."/>
            <person name="Nybo J.L."/>
            <person name="Theobald S."/>
            <person name="Kildgaard S."/>
            <person name="Isbrandt T."/>
            <person name="Kuo A."/>
            <person name="Sato A."/>
            <person name="Lyhne E.K."/>
            <person name="Kogle M.E."/>
            <person name="Wiebenga A."/>
            <person name="Kun R.S."/>
            <person name="Lubbers R.J."/>
            <person name="Makela M.R."/>
            <person name="Barry K."/>
            <person name="Chovatia M."/>
            <person name="Clum A."/>
            <person name="Daum C."/>
            <person name="Haridas S."/>
            <person name="He G."/>
            <person name="LaButti K."/>
            <person name="Lipzen A."/>
            <person name="Mondo S."/>
            <person name="Riley R."/>
            <person name="Salamov A."/>
            <person name="Simmons B.A."/>
            <person name="Magnuson J.K."/>
            <person name="Henrissat B."/>
            <person name="Mortensen U.H."/>
            <person name="Larsen T.O."/>
            <person name="Devries R.P."/>
            <person name="Grigoriev I.V."/>
            <person name="Machida M."/>
            <person name="Baker S.E."/>
            <person name="Andersen M.R."/>
        </authorList>
    </citation>
    <scope>NUCLEOTIDE SEQUENCE [LARGE SCALE GENOMIC DNA]</scope>
    <source>
        <strain evidence="5 6">CBS 151.66</strain>
    </source>
</reference>
<feature type="compositionally biased region" description="Polar residues" evidence="3">
    <location>
        <begin position="478"/>
        <end position="492"/>
    </location>
</feature>
<keyword evidence="6" id="KW-1185">Reference proteome</keyword>
<dbReference type="PANTHER" id="PTHR21099:SF2">
    <property type="entry name" value="SI:CH211-113E8.11"/>
    <property type="match status" value="1"/>
</dbReference>
<gene>
    <name evidence="5" type="ORF">BDV29DRAFT_190271</name>
</gene>
<feature type="compositionally biased region" description="Polar residues" evidence="3">
    <location>
        <begin position="600"/>
        <end position="639"/>
    </location>
</feature>
<dbReference type="CDD" id="cd23954">
    <property type="entry name" value="AMO1_CTD"/>
    <property type="match status" value="1"/>
</dbReference>
<dbReference type="AlphaFoldDB" id="A0A5N5X7B6"/>
<comment type="subcellular location">
    <subcellularLocation>
        <location evidence="1">Nucleus</location>
    </subcellularLocation>
</comment>
<dbReference type="OrthoDB" id="20729at2759"/>
<dbReference type="GO" id="GO:0005634">
    <property type="term" value="C:nucleus"/>
    <property type="evidence" value="ECO:0007669"/>
    <property type="project" value="UniProtKB-SubCell"/>
</dbReference>
<feature type="domain" description="ELYS-like" evidence="4">
    <location>
        <begin position="37"/>
        <end position="254"/>
    </location>
</feature>
<name>A0A5N5X7B6_9EURO</name>
<accession>A0A5N5X7B6</accession>
<evidence type="ECO:0000256" key="2">
    <source>
        <dbReference type="ARBA" id="ARBA00023242"/>
    </source>
</evidence>
<protein>
    <recommendedName>
        <fullName evidence="4">ELYS-like domain-containing protein</fullName>
    </recommendedName>
</protein>
<organism evidence="5 6">
    <name type="scientific">Aspergillus leporis</name>
    <dbReference type="NCBI Taxonomy" id="41062"/>
    <lineage>
        <taxon>Eukaryota</taxon>
        <taxon>Fungi</taxon>
        <taxon>Dikarya</taxon>
        <taxon>Ascomycota</taxon>
        <taxon>Pezizomycotina</taxon>
        <taxon>Eurotiomycetes</taxon>
        <taxon>Eurotiomycetidae</taxon>
        <taxon>Eurotiales</taxon>
        <taxon>Aspergillaceae</taxon>
        <taxon>Aspergillus</taxon>
        <taxon>Aspergillus subgen. Circumdati</taxon>
    </lineage>
</organism>
<feature type="region of interest" description="Disordered" evidence="3">
    <location>
        <begin position="414"/>
        <end position="709"/>
    </location>
</feature>
<evidence type="ECO:0000256" key="1">
    <source>
        <dbReference type="ARBA" id="ARBA00004123"/>
    </source>
</evidence>
<proteinExistence type="predicted"/>
<dbReference type="EMBL" id="ML732195">
    <property type="protein sequence ID" value="KAB8075404.1"/>
    <property type="molecule type" value="Genomic_DNA"/>
</dbReference>
<feature type="compositionally biased region" description="Low complexity" evidence="3">
    <location>
        <begin position="530"/>
        <end position="545"/>
    </location>
</feature>
<sequence length="804" mass="87197">MAPWEDFDSVFAFNKNFAYDGKVIEQILSNRRALDNQLFADRLLGLLGVKAVTKVYPPRSNADLRTLFDHIVSSPLDIHHKQALIYYLLKDCRAPNDPASQFSRRFHLPEKYRLFIEGLWNLDRLEFRRAIEYLTEPSIIPTFPDDILYVLTLSQLPRHDDSLAMAYYLTVSPPLATNKVQRAFFETLSRSSITEAFFFTRSYDDSLRQDYLTQLIEFVHKTEAGEVRSKRAMELIGLPFDDQEEEWFEDSLLRGNAKALHGAKDTVMMRRLATGKVESLFTDLESLGGKKIDGMNWDTLKQGLSHSQTYYGITAADIKNDLTPGQGRPEWIFSCFGPGRNAPKQLFGGPQREQSFEELRLRHYEASAAGNAEQAVQEAQAMYAEAVKQMDVILSDIDGAVKYIVDGINEHPNRIDITEGKTGPAPSQAPSSFGQPAVNSQPSPFGQPSTSTPGFGQPSALGGTSAFGKPSGFGQPSAFGQPSSLGQGSSFGQPGALGQGSAFGQPSGLGAQSGFGKPAFGQPTMGQPAFGQSSFGQSSFGQPSSLGAPSLGTSTGASPFDQISNQNQSQGMSGGFGQAASAVSPFAQAASQQSAAASTGFGQPSTTPTATGAFGQPTQTPSPFGQAQQLSNPFGQPSTAPDPFGGVSQQPQQQAAPSPFGQPAAGFTQAAQQQTPVPTATPGTGPPPIIKMEDPNQLNPIPPLPGQTIRDPMTKRLSSWKGQPVKYIENSPCYLHPQDRKTYVRIFFPDGPPDGASLRDATAKPEEYTPEVTEQYEFFVKNGYFKDGVIPRIPPKTEWVSFDF</sequence>
<feature type="compositionally biased region" description="Low complexity" evidence="3">
    <location>
        <begin position="578"/>
        <end position="598"/>
    </location>
</feature>
<keyword evidence="2" id="KW-0539">Nucleus</keyword>
<dbReference type="InterPro" id="IPR025151">
    <property type="entry name" value="ELYS_dom"/>
</dbReference>
<feature type="compositionally biased region" description="Polar residues" evidence="3">
    <location>
        <begin position="551"/>
        <end position="571"/>
    </location>
</feature>
<evidence type="ECO:0000256" key="3">
    <source>
        <dbReference type="SAM" id="MobiDB-lite"/>
    </source>
</evidence>
<feature type="compositionally biased region" description="Polar residues" evidence="3">
    <location>
        <begin position="428"/>
        <end position="454"/>
    </location>
</feature>